<evidence type="ECO:0000256" key="6">
    <source>
        <dbReference type="SAM" id="MobiDB-lite"/>
    </source>
</evidence>
<feature type="transmembrane region" description="Helical" evidence="7">
    <location>
        <begin position="271"/>
        <end position="290"/>
    </location>
</feature>
<dbReference type="PANTHER" id="PTHR30521:SF5">
    <property type="entry name" value="BLR4509 PROTEIN"/>
    <property type="match status" value="1"/>
</dbReference>
<dbReference type="InterPro" id="IPR011008">
    <property type="entry name" value="Dimeric_a/b-barrel"/>
</dbReference>
<evidence type="ECO:0000256" key="5">
    <source>
        <dbReference type="ARBA" id="ARBA00023004"/>
    </source>
</evidence>
<feature type="transmembrane region" description="Helical" evidence="7">
    <location>
        <begin position="240"/>
        <end position="259"/>
    </location>
</feature>
<evidence type="ECO:0000256" key="7">
    <source>
        <dbReference type="SAM" id="Phobius"/>
    </source>
</evidence>
<proteinExistence type="predicted"/>
<dbReference type="RefSeq" id="WP_202055474.1">
    <property type="nucleotide sequence ID" value="NZ_JAEQMY010000002.1"/>
</dbReference>
<sequence length="1006" mass="111918">MEQSLITIAIPIADDEDKSRQTEIERCLKPFGNLHRYPPLQDEAAYLQAKNNVREGTPADGVQASLLQWRLKATDIVHFMSLNVIPGTRRSSAHLLMEVSADGSPSTVLNRLATILSEEIPALWATLGLSGPEALERALLGHRLDVGPDWGHTLGLPFNGTPGMTVTRIAAEARLACTILADLLDEPMKQAASPLKALEHVRQKLWASGEKWAFFPEPIAWQGFTPWNVWIARISAGLGLFWPVLAGAVLVYALAHLTFGSGLRQWWWPSPWTFIGLLVLGVLGLAFALFRWLRRAEDLDDPPLASPSSTKIGPVMKQENHCANNHLFAVSRLKAGRFRPLTLRLAFLVIARMARFVYGPGALGELKTIHFARWVLIPGTDQLVFLSNYSGSWESYLEDFITKAHQGLTGVWSNTRGFPKTRNLFQDGATDGDRFKRWARSQQEPSRLWFCAYPDLTTGRIRLNALIRQGIASATTEREAADWLSCFGSAPRPASALEPADVPSLVFGGLSPFRYGAALILNLKDGNAAKWLASVEERVIYGDVLPEDDEDALVLAFSARGLAKIGLSDRDLATFPVAFQDGMNASWRARNLGDIERNDPKKWAWGNEPAVDAILLLYAKEEHLFDEALRRREEELSSFGHRVLQKIVFTPLPKKPEAELMAPADRTSARPPAPIGQVEAFGFVDGVSQPIIRGTRRWTAERDRNHLVQPGEIVLGYPDNRNKVPPSPSVLSADDPRNLLPSLEGSADRSRPDFSRPQSTAEHDLGRGGTFLVVRQLEQDTAAFREFVGRAASDLEGDPRVPGNLRDRREWIMAKLVGRWRDGTSLVRYPNEPGTKRHPATRPDNDFLFANDDPDGLRCPFGAHVRRANPRDSLGSGDTAEQLAISNRHRILRVGRRYHPQGKFEKEGLFFMCLNADIERQFEFVQQTWTNATSFHGLENEVDCFSPAGRTNRFTIPTAHGPLCLPRMADFVSVKGGGYFFLPGRRALHYLASKQGQAATLTRVLT</sequence>
<keyword evidence="7" id="KW-0812">Transmembrane</keyword>
<organism evidence="8 9">
    <name type="scientific">Microvirga aerilata</name>
    <dbReference type="NCBI Taxonomy" id="670292"/>
    <lineage>
        <taxon>Bacteria</taxon>
        <taxon>Pseudomonadati</taxon>
        <taxon>Pseudomonadota</taxon>
        <taxon>Alphaproteobacteria</taxon>
        <taxon>Hyphomicrobiales</taxon>
        <taxon>Methylobacteriaceae</taxon>
        <taxon>Microvirga</taxon>
    </lineage>
</organism>
<dbReference type="InterPro" id="IPR006314">
    <property type="entry name" value="Dyp_peroxidase"/>
</dbReference>
<evidence type="ECO:0000313" key="8">
    <source>
        <dbReference type="EMBL" id="MBL0402784.1"/>
    </source>
</evidence>
<gene>
    <name evidence="8" type="ORF">JKG68_02265</name>
</gene>
<dbReference type="PANTHER" id="PTHR30521">
    <property type="entry name" value="DEFERROCHELATASE/PEROXIDASE"/>
    <property type="match status" value="1"/>
</dbReference>
<dbReference type="Proteomes" id="UP000605848">
    <property type="component" value="Unassembled WGS sequence"/>
</dbReference>
<comment type="caution">
    <text evidence="8">The sequence shown here is derived from an EMBL/GenBank/DDBJ whole genome shotgun (WGS) entry which is preliminary data.</text>
</comment>
<dbReference type="PROSITE" id="PS51404">
    <property type="entry name" value="DYP_PEROXIDASE"/>
    <property type="match status" value="1"/>
</dbReference>
<feature type="transmembrane region" description="Helical" evidence="7">
    <location>
        <begin position="341"/>
        <end position="358"/>
    </location>
</feature>
<evidence type="ECO:0000256" key="2">
    <source>
        <dbReference type="ARBA" id="ARBA00022559"/>
    </source>
</evidence>
<evidence type="ECO:0000313" key="9">
    <source>
        <dbReference type="Proteomes" id="UP000605848"/>
    </source>
</evidence>
<accession>A0A936ZAD8</accession>
<comment type="cofactor">
    <cofactor evidence="1">
        <name>heme b</name>
        <dbReference type="ChEBI" id="CHEBI:60344"/>
    </cofactor>
</comment>
<dbReference type="AlphaFoldDB" id="A0A936ZAD8"/>
<keyword evidence="4" id="KW-0560">Oxidoreductase</keyword>
<keyword evidence="7" id="KW-0472">Membrane</keyword>
<reference evidence="8" key="1">
    <citation type="submission" date="2021-01" db="EMBL/GenBank/DDBJ databases">
        <title>Microvirga sp.</title>
        <authorList>
            <person name="Kim M.K."/>
        </authorList>
    </citation>
    <scope>NUCLEOTIDE SEQUENCE</scope>
    <source>
        <strain evidence="8">5420S-16</strain>
    </source>
</reference>
<keyword evidence="3" id="KW-0479">Metal-binding</keyword>
<keyword evidence="7" id="KW-1133">Transmembrane helix</keyword>
<evidence type="ECO:0000256" key="3">
    <source>
        <dbReference type="ARBA" id="ARBA00022723"/>
    </source>
</evidence>
<keyword evidence="9" id="KW-1185">Reference proteome</keyword>
<dbReference type="GO" id="GO:0020037">
    <property type="term" value="F:heme binding"/>
    <property type="evidence" value="ECO:0007669"/>
    <property type="project" value="InterPro"/>
</dbReference>
<dbReference type="GO" id="GO:0004601">
    <property type="term" value="F:peroxidase activity"/>
    <property type="evidence" value="ECO:0007669"/>
    <property type="project" value="UniProtKB-KW"/>
</dbReference>
<dbReference type="SUPFAM" id="SSF54909">
    <property type="entry name" value="Dimeric alpha+beta barrel"/>
    <property type="match status" value="1"/>
</dbReference>
<evidence type="ECO:0000256" key="1">
    <source>
        <dbReference type="ARBA" id="ARBA00001970"/>
    </source>
</evidence>
<keyword evidence="5" id="KW-0408">Iron</keyword>
<dbReference type="GO" id="GO:0005829">
    <property type="term" value="C:cytosol"/>
    <property type="evidence" value="ECO:0007669"/>
    <property type="project" value="TreeGrafter"/>
</dbReference>
<protein>
    <recommendedName>
        <fullName evidence="10">Peroxidase</fullName>
    </recommendedName>
</protein>
<dbReference type="EMBL" id="JAEQMY010000002">
    <property type="protein sequence ID" value="MBL0402784.1"/>
    <property type="molecule type" value="Genomic_DNA"/>
</dbReference>
<feature type="region of interest" description="Disordered" evidence="6">
    <location>
        <begin position="711"/>
        <end position="767"/>
    </location>
</feature>
<evidence type="ECO:0008006" key="10">
    <source>
        <dbReference type="Google" id="ProtNLM"/>
    </source>
</evidence>
<evidence type="ECO:0000256" key="4">
    <source>
        <dbReference type="ARBA" id="ARBA00023002"/>
    </source>
</evidence>
<keyword evidence="2" id="KW-0575">Peroxidase</keyword>
<dbReference type="GO" id="GO:0046872">
    <property type="term" value="F:metal ion binding"/>
    <property type="evidence" value="ECO:0007669"/>
    <property type="project" value="UniProtKB-KW"/>
</dbReference>
<name>A0A936ZAD8_9HYPH</name>